<accession>A0A5M3VV57</accession>
<dbReference type="GO" id="GO:0000160">
    <property type="term" value="P:phosphorelay signal transduction system"/>
    <property type="evidence" value="ECO:0007669"/>
    <property type="project" value="UniProtKB-KW"/>
</dbReference>
<keyword evidence="5" id="KW-1185">Reference proteome</keyword>
<dbReference type="GO" id="GO:0016301">
    <property type="term" value="F:kinase activity"/>
    <property type="evidence" value="ECO:0007669"/>
    <property type="project" value="UniProtKB-KW"/>
</dbReference>
<dbReference type="RefSeq" id="WP_155336802.1">
    <property type="nucleotide sequence ID" value="NZ_BAAABN010000014.1"/>
</dbReference>
<dbReference type="EMBL" id="BLAD01000045">
    <property type="protein sequence ID" value="GES00456.1"/>
    <property type="molecule type" value="Genomic_DNA"/>
</dbReference>
<gene>
    <name evidence="4" type="ORF">Acor_25200</name>
</gene>
<evidence type="ECO:0000313" key="4">
    <source>
        <dbReference type="EMBL" id="GES00456.1"/>
    </source>
</evidence>
<sequence>MARQALVEVREAVTAYRRRGLSDEIDGARSALEAAGVTVTVHRSCPPLVDDLDGLFGWAVREGATNVVRHARAAHCSIEVTHDGSAATLEITDDGHGGTGPPGSGLRGLSERVDAAGGTLRADAGPRGFRLRIEVPVRVVEPVETGSSAT</sequence>
<proteinExistence type="predicted"/>
<dbReference type="SUPFAM" id="SSF55874">
    <property type="entry name" value="ATPase domain of HSP90 chaperone/DNA topoisomerase II/histidine kinase"/>
    <property type="match status" value="1"/>
</dbReference>
<keyword evidence="2" id="KW-0418">Kinase</keyword>
<dbReference type="PANTHER" id="PTHR24421:SF63">
    <property type="entry name" value="SENSOR HISTIDINE KINASE DESK"/>
    <property type="match status" value="1"/>
</dbReference>
<dbReference type="PANTHER" id="PTHR24421">
    <property type="entry name" value="NITRATE/NITRITE SENSOR PROTEIN NARX-RELATED"/>
    <property type="match status" value="1"/>
</dbReference>
<evidence type="ECO:0000256" key="3">
    <source>
        <dbReference type="ARBA" id="ARBA00023012"/>
    </source>
</evidence>
<dbReference type="CDD" id="cd16917">
    <property type="entry name" value="HATPase_UhpB-NarQ-NarX-like"/>
    <property type="match status" value="1"/>
</dbReference>
<comment type="caution">
    <text evidence="4">The sequence shown here is derived from an EMBL/GenBank/DDBJ whole genome shotgun (WGS) entry which is preliminary data.</text>
</comment>
<reference evidence="4 5" key="1">
    <citation type="submission" date="2019-10" db="EMBL/GenBank/DDBJ databases">
        <title>Whole genome shotgun sequence of Acrocarpospora corrugata NBRC 13972.</title>
        <authorList>
            <person name="Ichikawa N."/>
            <person name="Kimura A."/>
            <person name="Kitahashi Y."/>
            <person name="Komaki H."/>
            <person name="Oguchi A."/>
        </authorList>
    </citation>
    <scope>NUCLEOTIDE SEQUENCE [LARGE SCALE GENOMIC DNA]</scope>
    <source>
        <strain evidence="4 5">NBRC 13972</strain>
    </source>
</reference>
<dbReference type="Gene3D" id="3.30.565.10">
    <property type="entry name" value="Histidine kinase-like ATPase, C-terminal domain"/>
    <property type="match status" value="1"/>
</dbReference>
<evidence type="ECO:0000313" key="5">
    <source>
        <dbReference type="Proteomes" id="UP000334990"/>
    </source>
</evidence>
<organism evidence="4 5">
    <name type="scientific">Acrocarpospora corrugata</name>
    <dbReference type="NCBI Taxonomy" id="35763"/>
    <lineage>
        <taxon>Bacteria</taxon>
        <taxon>Bacillati</taxon>
        <taxon>Actinomycetota</taxon>
        <taxon>Actinomycetes</taxon>
        <taxon>Streptosporangiales</taxon>
        <taxon>Streptosporangiaceae</taxon>
        <taxon>Acrocarpospora</taxon>
    </lineage>
</organism>
<dbReference type="Proteomes" id="UP000334990">
    <property type="component" value="Unassembled WGS sequence"/>
</dbReference>
<name>A0A5M3VV57_9ACTN</name>
<keyword evidence="1" id="KW-0808">Transferase</keyword>
<dbReference type="AlphaFoldDB" id="A0A5M3VV57"/>
<keyword evidence="3" id="KW-0902">Two-component regulatory system</keyword>
<dbReference type="InterPro" id="IPR050482">
    <property type="entry name" value="Sensor_HK_TwoCompSys"/>
</dbReference>
<dbReference type="OrthoDB" id="5241784at2"/>
<evidence type="ECO:0000256" key="2">
    <source>
        <dbReference type="ARBA" id="ARBA00022777"/>
    </source>
</evidence>
<protein>
    <recommendedName>
        <fullName evidence="6">Signal transduction histidine kinase subgroup 3 dimerisation and phosphoacceptor domain-containing protein</fullName>
    </recommendedName>
</protein>
<evidence type="ECO:0000256" key="1">
    <source>
        <dbReference type="ARBA" id="ARBA00022679"/>
    </source>
</evidence>
<dbReference type="InterPro" id="IPR036890">
    <property type="entry name" value="HATPase_C_sf"/>
</dbReference>
<evidence type="ECO:0008006" key="6">
    <source>
        <dbReference type="Google" id="ProtNLM"/>
    </source>
</evidence>